<dbReference type="InterPro" id="IPR001962">
    <property type="entry name" value="Asn_synthase"/>
</dbReference>
<dbReference type="STRING" id="1684307.A0A316U9S8"/>
<dbReference type="InterPro" id="IPR029055">
    <property type="entry name" value="Ntn_hydrolases_N"/>
</dbReference>
<organism evidence="6 7">
    <name type="scientific">Pseudomicrostroma glucosiphilum</name>
    <dbReference type="NCBI Taxonomy" id="1684307"/>
    <lineage>
        <taxon>Eukaryota</taxon>
        <taxon>Fungi</taxon>
        <taxon>Dikarya</taxon>
        <taxon>Basidiomycota</taxon>
        <taxon>Ustilaginomycotina</taxon>
        <taxon>Exobasidiomycetes</taxon>
        <taxon>Microstromatales</taxon>
        <taxon>Microstromatales incertae sedis</taxon>
        <taxon>Pseudomicrostroma</taxon>
    </lineage>
</organism>
<reference evidence="6 7" key="1">
    <citation type="journal article" date="2018" name="Mol. Biol. Evol.">
        <title>Broad Genomic Sampling Reveals a Smut Pathogenic Ancestry of the Fungal Clade Ustilaginomycotina.</title>
        <authorList>
            <person name="Kijpornyongpan T."/>
            <person name="Mondo S.J."/>
            <person name="Barry K."/>
            <person name="Sandor L."/>
            <person name="Lee J."/>
            <person name="Lipzen A."/>
            <person name="Pangilinan J."/>
            <person name="LaButti K."/>
            <person name="Hainaut M."/>
            <person name="Henrissat B."/>
            <person name="Grigoriev I.V."/>
            <person name="Spatafora J.W."/>
            <person name="Aime M.C."/>
        </authorList>
    </citation>
    <scope>NUCLEOTIDE SEQUENCE [LARGE SCALE GENOMIC DNA]</scope>
    <source>
        <strain evidence="6 7">MCA 4718</strain>
    </source>
</reference>
<evidence type="ECO:0000256" key="2">
    <source>
        <dbReference type="ARBA" id="ARBA00022888"/>
    </source>
</evidence>
<feature type="domain" description="Asparagine synthetase" evidence="5">
    <location>
        <begin position="448"/>
        <end position="588"/>
    </location>
</feature>
<dbReference type="EMBL" id="KZ819324">
    <property type="protein sequence ID" value="PWN21909.1"/>
    <property type="molecule type" value="Genomic_DNA"/>
</dbReference>
<evidence type="ECO:0000256" key="1">
    <source>
        <dbReference type="ARBA" id="ARBA00022605"/>
    </source>
</evidence>
<dbReference type="GO" id="GO:0004066">
    <property type="term" value="F:asparagine synthase (glutamine-hydrolyzing) activity"/>
    <property type="evidence" value="ECO:0007669"/>
    <property type="project" value="InterPro"/>
</dbReference>
<dbReference type="RefSeq" id="XP_025349069.1">
    <property type="nucleotide sequence ID" value="XM_025492121.1"/>
</dbReference>
<evidence type="ECO:0000256" key="3">
    <source>
        <dbReference type="ARBA" id="ARBA00022962"/>
    </source>
</evidence>
<dbReference type="Gene3D" id="3.40.50.620">
    <property type="entry name" value="HUPs"/>
    <property type="match status" value="1"/>
</dbReference>
<dbReference type="SUPFAM" id="SSF56235">
    <property type="entry name" value="N-terminal nucleophile aminohydrolases (Ntn hydrolases)"/>
    <property type="match status" value="1"/>
</dbReference>
<dbReference type="OrthoDB" id="10252281at2759"/>
<dbReference type="PANTHER" id="PTHR45937">
    <property type="entry name" value="ASPARAGINE SYNTHETASE DOMAIN-CONTAINING PROTEIN 1"/>
    <property type="match status" value="1"/>
</dbReference>
<feature type="region of interest" description="Disordered" evidence="4">
    <location>
        <begin position="601"/>
        <end position="628"/>
    </location>
</feature>
<sequence>MASVCSQRGPHCISSSTLALPSGSALLAASVLSLRGPAVTRQPIVSSSAVFTLAWNGQMYALQPFQGPHPQHYEEARQSLEDGHNDGMILARWIESTVQEYLVDGTSASEGQHQARRRVFQRVLPLILDSQVEGEWAFTLVDHQTGDVYFGRDALGRRSLLVSDATTSGSIDILLASAAAPEALSAGLRFTEVDCAGFWIWSSTTPEERPRMFGSRASQRVLLRELRKSQKPIAGSDQYAVPSQAERDQALDALHATLLTSVARRVAAIGGQVAQDLSLTSSSRSDYNKPSPVAILFSGGLDSALLAWYTHLALPAQQSIDLLNVAFENPRVLQAAKNGREAERKGVGKDHLSLTEGASSSLSRFSTPDRLLSHATLAQLQALSPGRQWNLVEIDVTYEEYQSAREDILAHMHPCESVMDLSLGSVLWFASRGWGSLMKDGEREEYKTAARVYISGLGADELCGGYSRHRKAFEGRGTTSTPASMQKAPSTGNWAALIEELQMDLDRLPTRNLGRDDRILSSHGREGRYPFLSSDVVSLIASLPLRIKCELGLEQGVGDKILLRQLARRAGLKSVSAEKKRAMQFGARSAKMEVGQGRIKGHMKSGEGKQEVPGPSKAVGPPVPDAAKGATAPVEVFTTLCYYLDAPRPDKFFPVDDFQLPTALQVASSKQERKTVTTAISRRLFEHVPLLQAHVDRLISSRHAMRETFPTTWGEGQEEHAATLTSRILTALEEALQRFDDSLGPNMVPASNDEERHRRRVRLALNSQGHINVVVAKMAPWLPPRGVGSAPLPTVRLDMQSSGPSSSSTLHSTLSRQQRQQLCAPYLYKTSSRSFYDAARERVGATLGLPPAEGNADPCFEVLMWTTTTSGREASGSALDGGKVRRLLTESSIANILVQVNEGEGAEATGGSSRWLTPRLAPITPVSASPSKGDVCFLPGLMRSYLLQRGLVEEADLTVEDLIRDVQRGRVRIWLCNALRGVMQVRLELGGEEAGETK</sequence>
<gene>
    <name evidence="6" type="ORF">BCV69DRAFT_281816</name>
</gene>
<keyword evidence="7" id="KW-1185">Reference proteome</keyword>
<dbReference type="Pfam" id="PF00733">
    <property type="entry name" value="Asn_synthase"/>
    <property type="match status" value="1"/>
</dbReference>
<proteinExistence type="predicted"/>
<dbReference type="InterPro" id="IPR043132">
    <property type="entry name" value="BCAT-like_C"/>
</dbReference>
<dbReference type="Gene3D" id="3.20.10.10">
    <property type="entry name" value="D-amino Acid Aminotransferase, subunit A, domain 2"/>
    <property type="match status" value="1"/>
</dbReference>
<evidence type="ECO:0000313" key="7">
    <source>
        <dbReference type="Proteomes" id="UP000245942"/>
    </source>
</evidence>
<dbReference type="InterPro" id="IPR014729">
    <property type="entry name" value="Rossmann-like_a/b/a_fold"/>
</dbReference>
<keyword evidence="1" id="KW-0028">Amino-acid biosynthesis</keyword>
<keyword evidence="2" id="KW-0061">Asparagine biosynthesis</keyword>
<protein>
    <recommendedName>
        <fullName evidence="5">Asparagine synthetase domain-containing protein</fullName>
    </recommendedName>
</protein>
<keyword evidence="3" id="KW-0315">Glutamine amidotransferase</keyword>
<dbReference type="AlphaFoldDB" id="A0A316U9S8"/>
<evidence type="ECO:0000256" key="4">
    <source>
        <dbReference type="SAM" id="MobiDB-lite"/>
    </source>
</evidence>
<dbReference type="PANTHER" id="PTHR45937:SF1">
    <property type="entry name" value="ASPARAGINE SYNTHETASE DOMAIN-CONTAINING PROTEIN 1"/>
    <property type="match status" value="1"/>
</dbReference>
<dbReference type="InterPro" id="IPR051857">
    <property type="entry name" value="Asn_synthetase_domain"/>
</dbReference>
<accession>A0A316U9S8</accession>
<dbReference type="GO" id="GO:0006529">
    <property type="term" value="P:asparagine biosynthetic process"/>
    <property type="evidence" value="ECO:0007669"/>
    <property type="project" value="UniProtKB-KW"/>
</dbReference>
<evidence type="ECO:0000313" key="6">
    <source>
        <dbReference type="EMBL" id="PWN21909.1"/>
    </source>
</evidence>
<name>A0A316U9S8_9BASI</name>
<evidence type="ECO:0000259" key="5">
    <source>
        <dbReference type="Pfam" id="PF00733"/>
    </source>
</evidence>
<dbReference type="Proteomes" id="UP000245942">
    <property type="component" value="Unassembled WGS sequence"/>
</dbReference>
<dbReference type="InterPro" id="IPR036038">
    <property type="entry name" value="Aminotransferase-like"/>
</dbReference>
<dbReference type="SUPFAM" id="SSF52402">
    <property type="entry name" value="Adenine nucleotide alpha hydrolases-like"/>
    <property type="match status" value="1"/>
</dbReference>
<dbReference type="CDD" id="cd01991">
    <property type="entry name" value="Asn_synthase_B_C"/>
    <property type="match status" value="1"/>
</dbReference>
<dbReference type="GeneID" id="37013855"/>
<dbReference type="SUPFAM" id="SSF56752">
    <property type="entry name" value="D-aminoacid aminotransferase-like PLP-dependent enzymes"/>
    <property type="match status" value="1"/>
</dbReference>
<dbReference type="Gene3D" id="3.60.20.10">
    <property type="entry name" value="Glutamine Phosphoribosylpyrophosphate, subunit 1, domain 1"/>
    <property type="match status" value="1"/>
</dbReference>